<keyword evidence="1" id="KW-0051">Antiviral defense</keyword>
<protein>
    <submittedName>
        <fullName evidence="3">Nucleotidyltransferase</fullName>
    </submittedName>
</protein>
<reference evidence="3 4" key="1">
    <citation type="submission" date="2019-03" db="EMBL/GenBank/DDBJ databases">
        <title>Jiella endophytica sp. nov., a novel endophytic bacterium isolated from root of Ficus microcarpa Linn. f.</title>
        <authorList>
            <person name="Tuo L."/>
        </authorList>
    </citation>
    <scope>NUCLEOTIDE SEQUENCE [LARGE SCALE GENOMIC DNA]</scope>
    <source>
        <strain evidence="3 4">CBS5Q-3</strain>
    </source>
</reference>
<keyword evidence="3" id="KW-0808">Transferase</keyword>
<name>A0A4Y8RDR2_9HYPH</name>
<dbReference type="InterPro" id="IPR006116">
    <property type="entry name" value="NT_2-5OAS_ClassI-CCAase"/>
</dbReference>
<dbReference type="OrthoDB" id="1118920at2"/>
<dbReference type="Proteomes" id="UP000298179">
    <property type="component" value="Unassembled WGS sequence"/>
</dbReference>
<dbReference type="EMBL" id="SOZD01000006">
    <property type="protein sequence ID" value="TFF19872.1"/>
    <property type="molecule type" value="Genomic_DNA"/>
</dbReference>
<dbReference type="GO" id="GO:0051607">
    <property type="term" value="P:defense response to virus"/>
    <property type="evidence" value="ECO:0007669"/>
    <property type="project" value="UniProtKB-KW"/>
</dbReference>
<accession>A0A4Y8RDR2</accession>
<evidence type="ECO:0000313" key="4">
    <source>
        <dbReference type="Proteomes" id="UP000298179"/>
    </source>
</evidence>
<gene>
    <name evidence="3" type="ORF">E3C22_19605</name>
</gene>
<dbReference type="Pfam" id="PF18144">
    <property type="entry name" value="SMODS"/>
    <property type="match status" value="1"/>
</dbReference>
<sequence>MNIRANIDESLAIDPVEAALMDLARSIQLTPTMHREATRRYESLAEYVDREGSPLQDEVKEVYPSGSFAIHAAIRSDIKREQHDVDAVLEILVAQDADPATVLDALEKAIVGESGGGYRGREVERNSRCITVHYTDGVTVDLMPVVRLPNTPERVANLFHHNEEKGESYRKQVNPKGFANHFNEVVEISAEFAKRFDTRRFIVEGATYAEQLVRDLNAPSEVLTEKAETQPMPDFLPLDQKAPRVVALQILKRFRDKRYRKHDDHRGQRKPPSVVMAALALEATPIAPTLTDELIAVAETIRNAIVAADLAGRKLEVRNPAHEEDIFTDRWPEDRHAQRLWAADLIHLVNSLRLLKAKGFDPVSVKKTFDDLFGEDIADRVLEEHYRVHNAAVLSGNSKMTHDGRPVSPAVPARPTSPRHPRPSTPAIIGGAAASGLITPARANTSMGGVIPDDDH</sequence>
<keyword evidence="4" id="KW-1185">Reference proteome</keyword>
<evidence type="ECO:0000256" key="1">
    <source>
        <dbReference type="ARBA" id="ARBA00023118"/>
    </source>
</evidence>
<dbReference type="GO" id="GO:0016779">
    <property type="term" value="F:nucleotidyltransferase activity"/>
    <property type="evidence" value="ECO:0007669"/>
    <property type="project" value="InterPro"/>
</dbReference>
<evidence type="ECO:0000313" key="3">
    <source>
        <dbReference type="EMBL" id="TFF19872.1"/>
    </source>
</evidence>
<dbReference type="AlphaFoldDB" id="A0A4Y8RDR2"/>
<feature type="region of interest" description="Disordered" evidence="2">
    <location>
        <begin position="397"/>
        <end position="425"/>
    </location>
</feature>
<dbReference type="CDD" id="cd05400">
    <property type="entry name" value="NT_2-5OAS_ClassI-CCAase"/>
    <property type="match status" value="1"/>
</dbReference>
<proteinExistence type="predicted"/>
<dbReference type="RefSeq" id="WP_134763553.1">
    <property type="nucleotide sequence ID" value="NZ_SOZD01000006.1"/>
</dbReference>
<organism evidence="3 4">
    <name type="scientific">Jiella endophytica</name>
    <dbReference type="NCBI Taxonomy" id="2558362"/>
    <lineage>
        <taxon>Bacteria</taxon>
        <taxon>Pseudomonadati</taxon>
        <taxon>Pseudomonadota</taxon>
        <taxon>Alphaproteobacteria</taxon>
        <taxon>Hyphomicrobiales</taxon>
        <taxon>Aurantimonadaceae</taxon>
        <taxon>Jiella</taxon>
    </lineage>
</organism>
<comment type="caution">
    <text evidence="3">The sequence shown here is derived from an EMBL/GenBank/DDBJ whole genome shotgun (WGS) entry which is preliminary data.</text>
</comment>
<evidence type="ECO:0000256" key="2">
    <source>
        <dbReference type="SAM" id="MobiDB-lite"/>
    </source>
</evidence>